<dbReference type="AlphaFoldDB" id="D5A8Y5"/>
<accession>D5A8Y5</accession>
<dbReference type="PANTHER" id="PTHR47481:SF5">
    <property type="entry name" value="RIBONUCLEASE H-LIKE DOMAIN, GAG-PRE-INTEGRASE DOMAIN, GAG-POLYPEPTIDE OF LTR COPIA-TYPE-RELATED"/>
    <property type="match status" value="1"/>
</dbReference>
<organism evidence="1">
    <name type="scientific">Picea sitchensis</name>
    <name type="common">Sitka spruce</name>
    <name type="synonym">Pinus sitchensis</name>
    <dbReference type="NCBI Taxonomy" id="3332"/>
    <lineage>
        <taxon>Eukaryota</taxon>
        <taxon>Viridiplantae</taxon>
        <taxon>Streptophyta</taxon>
        <taxon>Embryophyta</taxon>
        <taxon>Tracheophyta</taxon>
        <taxon>Spermatophyta</taxon>
        <taxon>Pinopsida</taxon>
        <taxon>Pinidae</taxon>
        <taxon>Conifers I</taxon>
        <taxon>Pinales</taxon>
        <taxon>Pinaceae</taxon>
        <taxon>Picea</taxon>
    </lineage>
</organism>
<protein>
    <recommendedName>
        <fullName evidence="2">Retrovirus-related Pol polyprotein from transposon TNT 1-94</fullName>
    </recommendedName>
</protein>
<sequence>MSIIVDSIKDHLIPYISHFDSSKKMYDALTNLLSVRNIGLVMSLKNEPRDMKMNEDDIITSYFVRISQLRDQLQAIEEIISEKELVNIVLNGLPKTWDAFAASMNTRKEYLTFEELWTCCAQEESRINAKEKL</sequence>
<reference evidence="1" key="1">
    <citation type="submission" date="2010-04" db="EMBL/GenBank/DDBJ databases">
        <authorList>
            <person name="Reid K.E."/>
            <person name="Liao N."/>
            <person name="Chan S."/>
            <person name="Docking R."/>
            <person name="Taylor G."/>
            <person name="Moore R."/>
            <person name="Mayo M."/>
            <person name="Munro S."/>
            <person name="King J."/>
            <person name="Yanchuk A."/>
            <person name="Holt R."/>
            <person name="Jones S."/>
            <person name="Marra M."/>
            <person name="Ritland C.E."/>
            <person name="Ritland K."/>
            <person name="Bohlmann J."/>
        </authorList>
    </citation>
    <scope>NUCLEOTIDE SEQUENCE</scope>
    <source>
        <tissue evidence="1">Buds collected with no treatment. Collection October 2007</tissue>
    </source>
</reference>
<dbReference type="Pfam" id="PF14223">
    <property type="entry name" value="Retrotran_gag_2"/>
    <property type="match status" value="1"/>
</dbReference>
<evidence type="ECO:0008006" key="2">
    <source>
        <dbReference type="Google" id="ProtNLM"/>
    </source>
</evidence>
<proteinExistence type="evidence at transcript level"/>
<name>D5A8Y5_PICSI</name>
<dbReference type="EMBL" id="BT122634">
    <property type="protein sequence ID" value="ADE76004.1"/>
    <property type="molecule type" value="mRNA"/>
</dbReference>
<evidence type="ECO:0000313" key="1">
    <source>
        <dbReference type="EMBL" id="ADE76004.1"/>
    </source>
</evidence>
<dbReference type="PANTHER" id="PTHR47481">
    <property type="match status" value="1"/>
</dbReference>